<evidence type="ECO:0000256" key="8">
    <source>
        <dbReference type="ARBA" id="ARBA00023186"/>
    </source>
</evidence>
<dbReference type="HAMAP" id="MF_00553">
    <property type="entry name" value="PAN"/>
    <property type="match status" value="1"/>
</dbReference>
<dbReference type="AlphaFoldDB" id="T1A5E4"/>
<dbReference type="SMART" id="SM00382">
    <property type="entry name" value="AAA"/>
    <property type="match status" value="1"/>
</dbReference>
<accession>T1A5E4</accession>
<dbReference type="FunFam" id="1.10.8.60:FF:000006">
    <property type="entry name" value="26S protease regulatory subunit 8"/>
    <property type="match status" value="1"/>
</dbReference>
<dbReference type="InterPro" id="IPR050221">
    <property type="entry name" value="26S_Proteasome_ATPase"/>
</dbReference>
<dbReference type="Pfam" id="PF17862">
    <property type="entry name" value="AAA_lid_3"/>
    <property type="match status" value="1"/>
</dbReference>
<evidence type="ECO:0000256" key="9">
    <source>
        <dbReference type="SAM" id="Coils"/>
    </source>
</evidence>
<dbReference type="PROSITE" id="PS00674">
    <property type="entry name" value="AAA"/>
    <property type="match status" value="1"/>
</dbReference>
<dbReference type="InterPro" id="IPR027417">
    <property type="entry name" value="P-loop_NTPase"/>
</dbReference>
<dbReference type="GO" id="GO:0005524">
    <property type="term" value="F:ATP binding"/>
    <property type="evidence" value="ECO:0007669"/>
    <property type="project" value="UniProtKB-KW"/>
</dbReference>
<dbReference type="InterPro" id="IPR023501">
    <property type="entry name" value="Nucleotidase_PAN"/>
</dbReference>
<keyword evidence="7 9" id="KW-0175">Coiled coil</keyword>
<dbReference type="Gene3D" id="1.10.8.60">
    <property type="match status" value="1"/>
</dbReference>
<evidence type="ECO:0000256" key="2">
    <source>
        <dbReference type="ARBA" id="ARBA00006914"/>
    </source>
</evidence>
<evidence type="ECO:0000259" key="10">
    <source>
        <dbReference type="SMART" id="SM00382"/>
    </source>
</evidence>
<dbReference type="Pfam" id="PF16450">
    <property type="entry name" value="Prot_ATP_ID_OB_C"/>
    <property type="match status" value="1"/>
</dbReference>
<dbReference type="Gene3D" id="3.40.50.300">
    <property type="entry name" value="P-loop containing nucleotide triphosphate hydrolases"/>
    <property type="match status" value="1"/>
</dbReference>
<evidence type="ECO:0000256" key="3">
    <source>
        <dbReference type="ARBA" id="ARBA00022490"/>
    </source>
</evidence>
<comment type="similarity">
    <text evidence="2">Belongs to the AAA ATPase family.</text>
</comment>
<dbReference type="InterPro" id="IPR003593">
    <property type="entry name" value="AAA+_ATPase"/>
</dbReference>
<dbReference type="GO" id="GO:0000502">
    <property type="term" value="C:proteasome complex"/>
    <property type="evidence" value="ECO:0007669"/>
    <property type="project" value="UniProtKB-KW"/>
</dbReference>
<evidence type="ECO:0000256" key="6">
    <source>
        <dbReference type="ARBA" id="ARBA00022942"/>
    </source>
</evidence>
<gene>
    <name evidence="11" type="ORF">B1B_16644</name>
</gene>
<evidence type="ECO:0000256" key="1">
    <source>
        <dbReference type="ARBA" id="ARBA00004496"/>
    </source>
</evidence>
<comment type="caution">
    <text evidence="11">The sequence shown here is derived from an EMBL/GenBank/DDBJ whole genome shotgun (WGS) entry which is preliminary data.</text>
</comment>
<dbReference type="NCBIfam" id="NF003069">
    <property type="entry name" value="PRK03992.1"/>
    <property type="match status" value="1"/>
</dbReference>
<proteinExistence type="inferred from homology"/>
<protein>
    <submittedName>
        <fullName evidence="11">Proteasome-activating nucleotidase</fullName>
    </submittedName>
</protein>
<dbReference type="EMBL" id="AUZY01011084">
    <property type="protein sequence ID" value="EQD36084.1"/>
    <property type="molecule type" value="Genomic_DNA"/>
</dbReference>
<name>T1A5E4_9ZZZZ</name>
<keyword evidence="3" id="KW-0963">Cytoplasm</keyword>
<sequence length="401" mass="44548">MADNDAVAGQNEASDRMSYLELRNNQLAEAIKRVESERHYMEAEILRLQREVKRLKTELDRLRYPPLVVGTVRDMLTDGRLVVKSSTGPDFVVNSAETVEHEKLSVGSRVALNKQTLAVMGVLPASLDPLVTASEIVSRPSVTYEDIGGLVDQIREIRESVEYPLLRSELYRKVGVDPPKGVLLIGPPGTGKTMIAKSVAHHTHATFVRLVGSELVQKYIGEGARLVRELFQLAREKAPTIIFIDEIDSIGAKRLEVATSGDREVQRTLMQLLAEMDGFEPLSNVKIIAATNRPDILDEALLRPGRFDRIVEIPVPNFAGRVEIFKIHSRGMSLKEPVDFETLASRCDGTTGADIKSICTEAGMWAIREERDVVTMVDFERAIEKVVGEEELSKESLGMFA</sequence>
<dbReference type="InterPro" id="IPR003960">
    <property type="entry name" value="ATPase_AAA_CS"/>
</dbReference>
<dbReference type="InterPro" id="IPR012340">
    <property type="entry name" value="NA-bd_OB-fold"/>
</dbReference>
<comment type="subcellular location">
    <subcellularLocation>
        <location evidence="1">Cytoplasm</location>
    </subcellularLocation>
</comment>
<evidence type="ECO:0000256" key="4">
    <source>
        <dbReference type="ARBA" id="ARBA00022741"/>
    </source>
</evidence>
<dbReference type="GO" id="GO:0016887">
    <property type="term" value="F:ATP hydrolysis activity"/>
    <property type="evidence" value="ECO:0007669"/>
    <property type="project" value="InterPro"/>
</dbReference>
<evidence type="ECO:0000313" key="11">
    <source>
        <dbReference type="EMBL" id="EQD36084.1"/>
    </source>
</evidence>
<dbReference type="InterPro" id="IPR032501">
    <property type="entry name" value="Prot_ATP_ID_OB_2nd"/>
</dbReference>
<feature type="domain" description="AAA+ ATPase" evidence="10">
    <location>
        <begin position="178"/>
        <end position="317"/>
    </location>
</feature>
<evidence type="ECO:0000256" key="5">
    <source>
        <dbReference type="ARBA" id="ARBA00022840"/>
    </source>
</evidence>
<dbReference type="Pfam" id="PF00004">
    <property type="entry name" value="AAA"/>
    <property type="match status" value="1"/>
</dbReference>
<dbReference type="FunFam" id="3.40.50.300:FF:000033">
    <property type="entry name" value="26S protease regulatory subunit 6B"/>
    <property type="match status" value="1"/>
</dbReference>
<keyword evidence="6 11" id="KW-0647">Proteasome</keyword>
<reference evidence="11" key="2">
    <citation type="journal article" date="2014" name="ISME J.">
        <title>Microbial stratification in low pH oxic and suboxic macroscopic growths along an acid mine drainage.</title>
        <authorList>
            <person name="Mendez-Garcia C."/>
            <person name="Mesa V."/>
            <person name="Sprenger R.R."/>
            <person name="Richter M."/>
            <person name="Diez M.S."/>
            <person name="Solano J."/>
            <person name="Bargiela R."/>
            <person name="Golyshina O.V."/>
            <person name="Manteca A."/>
            <person name="Ramos J.L."/>
            <person name="Gallego J.R."/>
            <person name="Llorente I."/>
            <person name="Martins Dos Santos V.A."/>
            <person name="Jensen O.N."/>
            <person name="Pelaez A.I."/>
            <person name="Sanchez J."/>
            <person name="Ferrer M."/>
        </authorList>
    </citation>
    <scope>NUCLEOTIDE SEQUENCE</scope>
</reference>
<dbReference type="NCBIfam" id="TIGR01242">
    <property type="entry name" value="proteasome-activating nucleotidase"/>
    <property type="match status" value="1"/>
</dbReference>
<evidence type="ECO:0000256" key="7">
    <source>
        <dbReference type="ARBA" id="ARBA00023054"/>
    </source>
</evidence>
<keyword evidence="5" id="KW-0067">ATP-binding</keyword>
<keyword evidence="4" id="KW-0547">Nucleotide-binding</keyword>
<dbReference type="GO" id="GO:0005737">
    <property type="term" value="C:cytoplasm"/>
    <property type="evidence" value="ECO:0007669"/>
    <property type="project" value="UniProtKB-SubCell"/>
</dbReference>
<organism evidence="11">
    <name type="scientific">mine drainage metagenome</name>
    <dbReference type="NCBI Taxonomy" id="410659"/>
    <lineage>
        <taxon>unclassified sequences</taxon>
        <taxon>metagenomes</taxon>
        <taxon>ecological metagenomes</taxon>
    </lineage>
</organism>
<dbReference type="Gene3D" id="2.40.50.140">
    <property type="entry name" value="Nucleic acid-binding proteins"/>
    <property type="match status" value="1"/>
</dbReference>
<dbReference type="InterPro" id="IPR003959">
    <property type="entry name" value="ATPase_AAA_core"/>
</dbReference>
<feature type="coiled-coil region" evidence="9">
    <location>
        <begin position="17"/>
        <end position="58"/>
    </location>
</feature>
<dbReference type="SUPFAM" id="SSF52540">
    <property type="entry name" value="P-loop containing nucleoside triphosphate hydrolases"/>
    <property type="match status" value="1"/>
</dbReference>
<dbReference type="InterPro" id="IPR041569">
    <property type="entry name" value="AAA_lid_3"/>
</dbReference>
<reference evidence="11" key="1">
    <citation type="submission" date="2013-08" db="EMBL/GenBank/DDBJ databases">
        <authorList>
            <person name="Mendez C."/>
            <person name="Richter M."/>
            <person name="Ferrer M."/>
            <person name="Sanchez J."/>
        </authorList>
    </citation>
    <scope>NUCLEOTIDE SEQUENCE</scope>
</reference>
<keyword evidence="8" id="KW-0143">Chaperone</keyword>
<dbReference type="PANTHER" id="PTHR23073">
    <property type="entry name" value="26S PROTEASOME REGULATORY SUBUNIT"/>
    <property type="match status" value="1"/>
</dbReference>